<keyword evidence="4" id="KW-1003">Cell membrane</keyword>
<dbReference type="GO" id="GO:0005886">
    <property type="term" value="C:plasma membrane"/>
    <property type="evidence" value="ECO:0007669"/>
    <property type="project" value="UniProtKB-SubCell"/>
</dbReference>
<evidence type="ECO:0000256" key="7">
    <source>
        <dbReference type="ARBA" id="ARBA00022679"/>
    </source>
</evidence>
<evidence type="ECO:0000259" key="17">
    <source>
        <dbReference type="PROSITE" id="PS50110"/>
    </source>
</evidence>
<evidence type="ECO:0000256" key="6">
    <source>
        <dbReference type="ARBA" id="ARBA00022553"/>
    </source>
</evidence>
<keyword evidence="21" id="KW-1185">Reference proteome</keyword>
<dbReference type="CDD" id="cd17546">
    <property type="entry name" value="REC_hyHK_CKI1_RcsC-like"/>
    <property type="match status" value="1"/>
</dbReference>
<dbReference type="CDD" id="cd00088">
    <property type="entry name" value="HPT"/>
    <property type="match status" value="1"/>
</dbReference>
<dbReference type="SUPFAM" id="SSF47226">
    <property type="entry name" value="Histidine-containing phosphotransfer domain, HPT domain"/>
    <property type="match status" value="1"/>
</dbReference>
<feature type="modified residue" description="Phosphohistidine" evidence="14">
    <location>
        <position position="725"/>
    </location>
</feature>
<dbReference type="CDD" id="cd00082">
    <property type="entry name" value="HisKA"/>
    <property type="match status" value="1"/>
</dbReference>
<dbReference type="InterPro" id="IPR001789">
    <property type="entry name" value="Sig_transdc_resp-reg_receiver"/>
</dbReference>
<feature type="domain" description="Histidine kinase" evidence="16">
    <location>
        <begin position="251"/>
        <end position="473"/>
    </location>
</feature>
<evidence type="ECO:0000256" key="5">
    <source>
        <dbReference type="ARBA" id="ARBA00022519"/>
    </source>
</evidence>
<evidence type="ECO:0000259" key="18">
    <source>
        <dbReference type="PROSITE" id="PS50113"/>
    </source>
</evidence>
<dbReference type="SUPFAM" id="SSF55874">
    <property type="entry name" value="ATPase domain of HSP90 chaperone/DNA topoisomerase II/histidine kinase"/>
    <property type="match status" value="1"/>
</dbReference>
<keyword evidence="9 20" id="KW-0418">Kinase</keyword>
<keyword evidence="13" id="KW-0472">Membrane</keyword>
<dbReference type="Pfam" id="PF08448">
    <property type="entry name" value="PAS_4"/>
    <property type="match status" value="1"/>
</dbReference>
<evidence type="ECO:0000256" key="11">
    <source>
        <dbReference type="ARBA" id="ARBA00022989"/>
    </source>
</evidence>
<dbReference type="Gene3D" id="3.40.50.2300">
    <property type="match status" value="1"/>
</dbReference>
<dbReference type="InterPro" id="IPR003594">
    <property type="entry name" value="HATPase_dom"/>
</dbReference>
<evidence type="ECO:0000256" key="13">
    <source>
        <dbReference type="ARBA" id="ARBA00023136"/>
    </source>
</evidence>
<dbReference type="Gene3D" id="3.30.565.10">
    <property type="entry name" value="Histidine kinase-like ATPase, C-terminal domain"/>
    <property type="match status" value="1"/>
</dbReference>
<evidence type="ECO:0000256" key="14">
    <source>
        <dbReference type="PROSITE-ProRule" id="PRU00110"/>
    </source>
</evidence>
<keyword evidence="10" id="KW-0547">Nucleotide-binding</keyword>
<dbReference type="InterPro" id="IPR008207">
    <property type="entry name" value="Sig_transdc_His_kin_Hpt_dom"/>
</dbReference>
<evidence type="ECO:0000313" key="21">
    <source>
        <dbReference type="Proteomes" id="UP000054859"/>
    </source>
</evidence>
<dbReference type="InterPro" id="IPR011006">
    <property type="entry name" value="CheY-like_superfamily"/>
</dbReference>
<keyword evidence="7" id="KW-0808">Transferase</keyword>
<evidence type="ECO:0000256" key="3">
    <source>
        <dbReference type="ARBA" id="ARBA00012438"/>
    </source>
</evidence>
<dbReference type="SMART" id="SM00387">
    <property type="entry name" value="HATPase_c"/>
    <property type="match status" value="1"/>
</dbReference>
<evidence type="ECO:0000313" key="20">
    <source>
        <dbReference type="EMBL" id="KTC64788.1"/>
    </source>
</evidence>
<dbReference type="Pfam" id="PF00072">
    <property type="entry name" value="Response_reg"/>
    <property type="match status" value="1"/>
</dbReference>
<keyword evidence="10" id="KW-0067">ATP-binding</keyword>
<evidence type="ECO:0000256" key="8">
    <source>
        <dbReference type="ARBA" id="ARBA00022692"/>
    </source>
</evidence>
<evidence type="ECO:0000259" key="19">
    <source>
        <dbReference type="PROSITE" id="PS50894"/>
    </source>
</evidence>
<dbReference type="Pfam" id="PF00512">
    <property type="entry name" value="HisKA"/>
    <property type="match status" value="1"/>
</dbReference>
<reference evidence="20 21" key="1">
    <citation type="submission" date="2015-11" db="EMBL/GenBank/DDBJ databases">
        <title>Identification of large and diverse effector repertoires of 38 Legionella species.</title>
        <authorList>
            <person name="Burstein D."/>
            <person name="Amaro F."/>
            <person name="Zusman T."/>
            <person name="Lifshitz Z."/>
            <person name="Cohen O."/>
            <person name="Gilbert J.A."/>
            <person name="Pupko T."/>
            <person name="Shuman H.A."/>
            <person name="Segal G."/>
        </authorList>
    </citation>
    <scope>NUCLEOTIDE SEQUENCE [LARGE SCALE GENOMIC DNA]</scope>
    <source>
        <strain evidence="20 21">1762-AUS-E</strain>
    </source>
</reference>
<dbReference type="PROSITE" id="PS50109">
    <property type="entry name" value="HIS_KIN"/>
    <property type="match status" value="1"/>
</dbReference>
<dbReference type="SUPFAM" id="SSF55785">
    <property type="entry name" value="PYP-like sensor domain (PAS domain)"/>
    <property type="match status" value="1"/>
</dbReference>
<dbReference type="EMBL" id="LNKA01000019">
    <property type="protein sequence ID" value="KTC64788.1"/>
    <property type="molecule type" value="Genomic_DNA"/>
</dbReference>
<dbReference type="InterPro" id="IPR036641">
    <property type="entry name" value="HPT_dom_sf"/>
</dbReference>
<dbReference type="PROSITE" id="PS50894">
    <property type="entry name" value="HPT"/>
    <property type="match status" value="1"/>
</dbReference>
<dbReference type="GO" id="GO:0000155">
    <property type="term" value="F:phosphorelay sensor kinase activity"/>
    <property type="evidence" value="ECO:0007669"/>
    <property type="project" value="InterPro"/>
</dbReference>
<dbReference type="Gene3D" id="1.10.287.130">
    <property type="match status" value="1"/>
</dbReference>
<comment type="caution">
    <text evidence="20">The sequence shown here is derived from an EMBL/GenBank/DDBJ whole genome shotgun (WGS) entry which is preliminary data.</text>
</comment>
<evidence type="ECO:0000256" key="1">
    <source>
        <dbReference type="ARBA" id="ARBA00000085"/>
    </source>
</evidence>
<name>A0A0W0R116_9GAMM</name>
<evidence type="ECO:0000256" key="4">
    <source>
        <dbReference type="ARBA" id="ARBA00022475"/>
    </source>
</evidence>
<keyword evidence="6 15" id="KW-0597">Phosphoprotein</keyword>
<protein>
    <recommendedName>
        <fullName evidence="3">histidine kinase</fullName>
        <ecNumber evidence="3">2.7.13.3</ecNumber>
    </recommendedName>
</protein>
<dbReference type="STRING" id="45056.Lade_2082"/>
<evidence type="ECO:0000259" key="16">
    <source>
        <dbReference type="PROSITE" id="PS50109"/>
    </source>
</evidence>
<dbReference type="SMART" id="SM00073">
    <property type="entry name" value="HPT"/>
    <property type="match status" value="1"/>
</dbReference>
<feature type="modified residue" description="4-aspartylphosphate" evidence="15">
    <location>
        <position position="562"/>
    </location>
</feature>
<dbReference type="GO" id="GO:0009927">
    <property type="term" value="F:histidine phosphotransfer kinase activity"/>
    <property type="evidence" value="ECO:0007669"/>
    <property type="project" value="TreeGrafter"/>
</dbReference>
<dbReference type="Proteomes" id="UP000054859">
    <property type="component" value="Unassembled WGS sequence"/>
</dbReference>
<feature type="domain" description="PAC" evidence="18">
    <location>
        <begin position="187"/>
        <end position="240"/>
    </location>
</feature>
<comment type="subcellular location">
    <subcellularLocation>
        <location evidence="2">Cell inner membrane</location>
        <topology evidence="2">Multi-pass membrane protein</topology>
    </subcellularLocation>
</comment>
<dbReference type="PANTHER" id="PTHR43047:SF72">
    <property type="entry name" value="OSMOSENSING HISTIDINE PROTEIN KINASE SLN1"/>
    <property type="match status" value="1"/>
</dbReference>
<dbReference type="EC" id="2.7.13.3" evidence="3"/>
<comment type="catalytic activity">
    <reaction evidence="1">
        <text>ATP + protein L-histidine = ADP + protein N-phospho-L-histidine.</text>
        <dbReference type="EC" id="2.7.13.3"/>
    </reaction>
</comment>
<dbReference type="InterPro" id="IPR036097">
    <property type="entry name" value="HisK_dim/P_sf"/>
</dbReference>
<evidence type="ECO:0000256" key="9">
    <source>
        <dbReference type="ARBA" id="ARBA00022777"/>
    </source>
</evidence>
<sequence>MNIIHHPLIRSLLNSSSEAMLIFDEKLRLLDINETAKQLYLNDLLLQKEIKNAFEFYITDPTTQFPQKKSLLINNQEIEWQIEKIDDAHNIFYLIHSIELKPKLASNEIFQLETLIENMPCNVYWVDRDCKMINCNQNVLNMLNMTREDFKGKTYEELAEICAWPEGLCQKLKNDDLTVMESGVPIFGVEDPPVPHADGTFSNFLSNRVPLRNKDGEVVGIAGISVEITALKEARANAELASLAKTEFIANMSHDIRTPLSGIVGLSELLEELAADEEQKQFSESINQCAEQLLGLLNGILDVVSADNVNEHDLHFEDFELRHCLQSLVDLERPSTKLKGLSLLLDIEENVPLYLFNDRTKIHRILLNLLGNAIKFTKEGSVTIKVNCVSNCGDQTKLRFEVIDTGIGIAKDKLNKVFERFYRISPSYKGVYTGHGLGLHIAQEYANLLETAIHVTSEEGKGTTFYFDLTSKIGRKPTKKFEDNRLKDKKEKVFSKPSLKKTSQPTASINAPKVLLIEDNTIALKMAETFALRAGLQYQSAIDGESGLELAKNHPFDLIVSDIGLPGISGIQFTKLFREWEAAENKKPIPIVALTAHVRDEAKLECLQAGITEVFTKPVSLEIMKTAVSLIRPGINGLNDHILEENTPKTTNSLGVDLPDTEDELFTLDQYSILDKNLGIQNSGSEELLLQMLDLMANQELPKDIEAIKKAHESQDWTAVEKLAHKMKGGAVYLGTVRMKYACQYLERYIKAGHSKLCEPLYQQLLNVLDETLKAMA</sequence>
<dbReference type="InterPro" id="IPR000700">
    <property type="entry name" value="PAS-assoc_C"/>
</dbReference>
<keyword evidence="5" id="KW-0997">Cell inner membrane</keyword>
<dbReference type="Pfam" id="PF01627">
    <property type="entry name" value="Hpt"/>
    <property type="match status" value="1"/>
</dbReference>
<dbReference type="RefSeq" id="WP_058463130.1">
    <property type="nucleotide sequence ID" value="NZ_CAAAHS010000001.1"/>
</dbReference>
<dbReference type="AlphaFoldDB" id="A0A0W0R116"/>
<keyword evidence="8" id="KW-0812">Transmembrane</keyword>
<dbReference type="Pfam" id="PF13188">
    <property type="entry name" value="PAS_8"/>
    <property type="match status" value="1"/>
</dbReference>
<accession>A0A0W0R116</accession>
<dbReference type="SUPFAM" id="SSF47384">
    <property type="entry name" value="Homodimeric domain of signal transducing histidine kinase"/>
    <property type="match status" value="1"/>
</dbReference>
<dbReference type="PROSITE" id="PS50110">
    <property type="entry name" value="RESPONSE_REGULATORY"/>
    <property type="match status" value="1"/>
</dbReference>
<dbReference type="Pfam" id="PF02518">
    <property type="entry name" value="HATPase_c"/>
    <property type="match status" value="1"/>
</dbReference>
<dbReference type="FunFam" id="3.30.565.10:FF:000010">
    <property type="entry name" value="Sensor histidine kinase RcsC"/>
    <property type="match status" value="1"/>
</dbReference>
<dbReference type="Gene3D" id="1.20.120.160">
    <property type="entry name" value="HPT domain"/>
    <property type="match status" value="1"/>
</dbReference>
<evidence type="ECO:0000256" key="2">
    <source>
        <dbReference type="ARBA" id="ARBA00004429"/>
    </source>
</evidence>
<gene>
    <name evidence="20" type="ORF">Lade_2082</name>
</gene>
<dbReference type="PANTHER" id="PTHR43047">
    <property type="entry name" value="TWO-COMPONENT HISTIDINE PROTEIN KINASE"/>
    <property type="match status" value="1"/>
</dbReference>
<feature type="domain" description="HPt" evidence="19">
    <location>
        <begin position="686"/>
        <end position="777"/>
    </location>
</feature>
<dbReference type="PROSITE" id="PS50113">
    <property type="entry name" value="PAC"/>
    <property type="match status" value="1"/>
</dbReference>
<dbReference type="SMART" id="SM00388">
    <property type="entry name" value="HisKA"/>
    <property type="match status" value="1"/>
</dbReference>
<evidence type="ECO:0000256" key="10">
    <source>
        <dbReference type="ARBA" id="ARBA00022840"/>
    </source>
</evidence>
<dbReference type="CDD" id="cd00130">
    <property type="entry name" value="PAS"/>
    <property type="match status" value="1"/>
</dbReference>
<dbReference type="InterPro" id="IPR003661">
    <property type="entry name" value="HisK_dim/P_dom"/>
</dbReference>
<dbReference type="SMART" id="SM00091">
    <property type="entry name" value="PAS"/>
    <property type="match status" value="2"/>
</dbReference>
<dbReference type="InterPro" id="IPR000014">
    <property type="entry name" value="PAS"/>
</dbReference>
<dbReference type="CDD" id="cd16922">
    <property type="entry name" value="HATPase_EvgS-ArcB-TorS-like"/>
    <property type="match status" value="1"/>
</dbReference>
<dbReference type="InterPro" id="IPR005467">
    <property type="entry name" value="His_kinase_dom"/>
</dbReference>
<evidence type="ECO:0000256" key="15">
    <source>
        <dbReference type="PROSITE-ProRule" id="PRU00169"/>
    </source>
</evidence>
<dbReference type="PRINTS" id="PR00344">
    <property type="entry name" value="BCTRLSENSOR"/>
</dbReference>
<dbReference type="PATRIC" id="fig|45056.6.peg.2152"/>
<keyword evidence="12" id="KW-0902">Two-component regulatory system</keyword>
<organism evidence="20 21">
    <name type="scientific">Legionella adelaidensis</name>
    <dbReference type="NCBI Taxonomy" id="45056"/>
    <lineage>
        <taxon>Bacteria</taxon>
        <taxon>Pseudomonadati</taxon>
        <taxon>Pseudomonadota</taxon>
        <taxon>Gammaproteobacteria</taxon>
        <taxon>Legionellales</taxon>
        <taxon>Legionellaceae</taxon>
        <taxon>Legionella</taxon>
    </lineage>
</organism>
<dbReference type="InterPro" id="IPR036890">
    <property type="entry name" value="HATPase_C_sf"/>
</dbReference>
<dbReference type="Gene3D" id="3.30.450.20">
    <property type="entry name" value="PAS domain"/>
    <property type="match status" value="1"/>
</dbReference>
<dbReference type="InterPro" id="IPR004358">
    <property type="entry name" value="Sig_transdc_His_kin-like_C"/>
</dbReference>
<dbReference type="OrthoDB" id="9770795at2"/>
<dbReference type="SUPFAM" id="SSF52172">
    <property type="entry name" value="CheY-like"/>
    <property type="match status" value="1"/>
</dbReference>
<evidence type="ECO:0000256" key="12">
    <source>
        <dbReference type="ARBA" id="ARBA00023012"/>
    </source>
</evidence>
<feature type="domain" description="Response regulatory" evidence="17">
    <location>
        <begin position="513"/>
        <end position="632"/>
    </location>
</feature>
<dbReference type="InterPro" id="IPR035965">
    <property type="entry name" value="PAS-like_dom_sf"/>
</dbReference>
<dbReference type="SMART" id="SM00448">
    <property type="entry name" value="REC"/>
    <property type="match status" value="1"/>
</dbReference>
<keyword evidence="11" id="KW-1133">Transmembrane helix</keyword>
<dbReference type="InterPro" id="IPR013656">
    <property type="entry name" value="PAS_4"/>
</dbReference>
<proteinExistence type="predicted"/>